<organism evidence="1 2">
    <name type="scientific">Trichonephila clavata</name>
    <name type="common">Joro spider</name>
    <name type="synonym">Nephila clavata</name>
    <dbReference type="NCBI Taxonomy" id="2740835"/>
    <lineage>
        <taxon>Eukaryota</taxon>
        <taxon>Metazoa</taxon>
        <taxon>Ecdysozoa</taxon>
        <taxon>Arthropoda</taxon>
        <taxon>Chelicerata</taxon>
        <taxon>Arachnida</taxon>
        <taxon>Araneae</taxon>
        <taxon>Araneomorphae</taxon>
        <taxon>Entelegynae</taxon>
        <taxon>Araneoidea</taxon>
        <taxon>Nephilidae</taxon>
        <taxon>Trichonephila</taxon>
    </lineage>
</organism>
<evidence type="ECO:0000313" key="1">
    <source>
        <dbReference type="EMBL" id="GFR19685.1"/>
    </source>
</evidence>
<reference evidence="1" key="1">
    <citation type="submission" date="2020-07" db="EMBL/GenBank/DDBJ databases">
        <title>Multicomponent nature underlies the extraordinary mechanical properties of spider dragline silk.</title>
        <authorList>
            <person name="Kono N."/>
            <person name="Nakamura H."/>
            <person name="Mori M."/>
            <person name="Yoshida Y."/>
            <person name="Ohtoshi R."/>
            <person name="Malay A.D."/>
            <person name="Moran D.A.P."/>
            <person name="Tomita M."/>
            <person name="Numata K."/>
            <person name="Arakawa K."/>
        </authorList>
    </citation>
    <scope>NUCLEOTIDE SEQUENCE</scope>
</reference>
<comment type="caution">
    <text evidence="1">The sequence shown here is derived from an EMBL/GenBank/DDBJ whole genome shotgun (WGS) entry which is preliminary data.</text>
</comment>
<accession>A0A8X6HCX3</accession>
<evidence type="ECO:0000313" key="2">
    <source>
        <dbReference type="Proteomes" id="UP000887116"/>
    </source>
</evidence>
<sequence length="166" mass="19425">MTCIINPFLSTGIEGHYVGRDANEIHLEFTSDLLSHKPRRMVFPASIPSYRDPKFWQLDLNSSSKKNVVGFHFNLRQADEKIHSIKICWLDSPGWDLAISRSLFQARIQMLLEFHPVKRLLHFLSVEDYYPNKKALSVESRSFYLLLKTRLQMNLTYVSNRVLVKL</sequence>
<dbReference type="OrthoDB" id="10418943at2759"/>
<dbReference type="EMBL" id="BMAO01017971">
    <property type="protein sequence ID" value="GFR19685.1"/>
    <property type="molecule type" value="Genomic_DNA"/>
</dbReference>
<proteinExistence type="predicted"/>
<gene>
    <name evidence="1" type="ORF">TNCT_253671</name>
</gene>
<protein>
    <submittedName>
        <fullName evidence="1">Uncharacterized protein</fullName>
    </submittedName>
</protein>
<dbReference type="AlphaFoldDB" id="A0A8X6HCX3"/>
<dbReference type="Proteomes" id="UP000887116">
    <property type="component" value="Unassembled WGS sequence"/>
</dbReference>
<name>A0A8X6HCX3_TRICU</name>
<keyword evidence="2" id="KW-1185">Reference proteome</keyword>